<gene>
    <name evidence="4" type="ORF">M6B38_163150</name>
    <name evidence="3" type="ORF">M6B38_176250</name>
    <name evidence="2" type="ORF">M6B38_189985</name>
    <name evidence="5" type="ORF">M6B38_307295</name>
</gene>
<dbReference type="AlphaFoldDB" id="A0AAX6EQ17"/>
<dbReference type="EMBL" id="JANAVB010033011">
    <property type="protein sequence ID" value="KAJ6809760.1"/>
    <property type="molecule type" value="Genomic_DNA"/>
</dbReference>
<feature type="transmembrane region" description="Helical" evidence="1">
    <location>
        <begin position="12"/>
        <end position="29"/>
    </location>
</feature>
<dbReference type="EMBL" id="JANAVB010008800">
    <property type="protein sequence ID" value="KAJ6841097.1"/>
    <property type="molecule type" value="Genomic_DNA"/>
</dbReference>
<dbReference type="EMBL" id="JANAVB010036677">
    <property type="protein sequence ID" value="KAJ6802993.1"/>
    <property type="molecule type" value="Genomic_DNA"/>
</dbReference>
<dbReference type="EMBL" id="JANAVB010034820">
    <property type="protein sequence ID" value="KAJ6806166.1"/>
    <property type="molecule type" value="Genomic_DNA"/>
</dbReference>
<keyword evidence="1" id="KW-0812">Transmembrane</keyword>
<accession>A0AAX6EQ17</accession>
<keyword evidence="6" id="KW-1185">Reference proteome</keyword>
<comment type="caution">
    <text evidence="3">The sequence shown here is derived from an EMBL/GenBank/DDBJ whole genome shotgun (WGS) entry which is preliminary data.</text>
</comment>
<evidence type="ECO:0000313" key="3">
    <source>
        <dbReference type="EMBL" id="KAJ6806166.1"/>
    </source>
</evidence>
<evidence type="ECO:0000256" key="1">
    <source>
        <dbReference type="SAM" id="Phobius"/>
    </source>
</evidence>
<protein>
    <submittedName>
        <fullName evidence="3">Rop guanine nucleotide exchange factor 12-like isoform X1</fullName>
    </submittedName>
</protein>
<proteinExistence type="predicted"/>
<dbReference type="Proteomes" id="UP001140949">
    <property type="component" value="Unassembled WGS sequence"/>
</dbReference>
<keyword evidence="1" id="KW-0472">Membrane</keyword>
<evidence type="ECO:0000313" key="5">
    <source>
        <dbReference type="EMBL" id="KAJ6841097.1"/>
    </source>
</evidence>
<evidence type="ECO:0000313" key="6">
    <source>
        <dbReference type="Proteomes" id="UP001140949"/>
    </source>
</evidence>
<sequence>MVIFSHSTDPIWAIFILGSLSTPILIHLHCNRLFWFLQVCLTFYGLVLGISCRLGLSGDCAAETVVGLNKNCYLA</sequence>
<keyword evidence="1" id="KW-1133">Transmembrane helix</keyword>
<reference evidence="3" key="2">
    <citation type="submission" date="2023-04" db="EMBL/GenBank/DDBJ databases">
        <authorList>
            <person name="Bruccoleri R.E."/>
            <person name="Oakeley E.J."/>
            <person name="Faust A.-M."/>
            <person name="Dessus-Babus S."/>
            <person name="Altorfer M."/>
            <person name="Burckhardt D."/>
            <person name="Oertli M."/>
            <person name="Naumann U."/>
            <person name="Petersen F."/>
            <person name="Wong J."/>
        </authorList>
    </citation>
    <scope>NUCLEOTIDE SEQUENCE</scope>
    <source>
        <strain evidence="3">GSM-AAB239-AS_SAM_17_03QT</strain>
        <tissue evidence="3">Leaf</tissue>
    </source>
</reference>
<reference evidence="3" key="1">
    <citation type="journal article" date="2023" name="GigaByte">
        <title>Genome assembly of the bearded iris, Iris pallida Lam.</title>
        <authorList>
            <person name="Bruccoleri R.E."/>
            <person name="Oakeley E.J."/>
            <person name="Faust A.M.E."/>
            <person name="Altorfer M."/>
            <person name="Dessus-Babus S."/>
            <person name="Burckhardt D."/>
            <person name="Oertli M."/>
            <person name="Naumann U."/>
            <person name="Petersen F."/>
            <person name="Wong J."/>
        </authorList>
    </citation>
    <scope>NUCLEOTIDE SEQUENCE</scope>
    <source>
        <strain evidence="3">GSM-AAB239-AS_SAM_17_03QT</strain>
    </source>
</reference>
<evidence type="ECO:0000313" key="2">
    <source>
        <dbReference type="EMBL" id="KAJ6802993.1"/>
    </source>
</evidence>
<organism evidence="3 6">
    <name type="scientific">Iris pallida</name>
    <name type="common">Sweet iris</name>
    <dbReference type="NCBI Taxonomy" id="29817"/>
    <lineage>
        <taxon>Eukaryota</taxon>
        <taxon>Viridiplantae</taxon>
        <taxon>Streptophyta</taxon>
        <taxon>Embryophyta</taxon>
        <taxon>Tracheophyta</taxon>
        <taxon>Spermatophyta</taxon>
        <taxon>Magnoliopsida</taxon>
        <taxon>Liliopsida</taxon>
        <taxon>Asparagales</taxon>
        <taxon>Iridaceae</taxon>
        <taxon>Iridoideae</taxon>
        <taxon>Irideae</taxon>
        <taxon>Iris</taxon>
    </lineage>
</organism>
<evidence type="ECO:0000313" key="4">
    <source>
        <dbReference type="EMBL" id="KAJ6809760.1"/>
    </source>
</evidence>
<name>A0AAX6EQ17_IRIPA</name>
<feature type="transmembrane region" description="Helical" evidence="1">
    <location>
        <begin position="35"/>
        <end position="56"/>
    </location>
</feature>